<evidence type="ECO:0000256" key="1">
    <source>
        <dbReference type="SAM" id="MobiDB-lite"/>
    </source>
</evidence>
<sequence>MSATAVATTPPALSSHLPSTSPTRAPPAPPAPASTMCPGPGPVPIRTASPTLVAARSDPPSHHEQTTRRTHSDSASPVIHRQPSSISLLASASSSISGGYAYGYGSTGSSPTATEVTSTYASLADLLPNGASPEDRTSGRLTLKWVATTVTRLFESLGVARSTHEQAAPVPGHALVSGLQRDGRVSPLLDHHHEASMQRRYSTATVTPTRVSALPHLPVRAATYSRATGGAPAALANVFAPPPPAQPAALELPTEQSPLLLAAAAAAENGDARRPAGTTGFDNAMLVDIASIVAAREHFAGAAANKDWDDSRAPGSLADPRANGRRSSGWARRAVRKCVVVIGMMVVAMFGLLVVASLLVLLTSKIMRPAPALLPLQPHCLSPEQSLEWPTELAIATANLRHLRVVLASGPAGTVHVERARTDPHQVKLVATCPDLPDTVPLAIRTAPALVNAEMQRAGSHVVVRLAGAAVVVNATATPASVMSGQDTSQDADLGACAVIACARPHWTLHVPDLRDVSLAIDEDRAGAVGPGSGDLGVREPILFSTPTTMSKSSVSTSTSTSSSLQLLPNRSVIVHSFPTLGELAISTLGSISVRSPIERVARAALRAGCDVTVAGIAPSAGNVQISAFQGSVRIDRMSLVSAAMTVASPPQSPASGKRFVSLVAAMGNVHIEADVKGGSYGPRSESGLSAQAGPRVVDMRLRAPRGVVDVVPLTDVAAKALGVMAAVEQPVTEWKGWVSVDSTQVAAPDRVAQLDGELRWVDTKVDVVAMHGKVEMWMA</sequence>
<reference evidence="3 4" key="1">
    <citation type="submission" date="2016-07" db="EMBL/GenBank/DDBJ databases">
        <title>Pervasive Adenine N6-methylation of Active Genes in Fungi.</title>
        <authorList>
            <consortium name="DOE Joint Genome Institute"/>
            <person name="Mondo S.J."/>
            <person name="Dannebaum R.O."/>
            <person name="Kuo R.C."/>
            <person name="Labutti K."/>
            <person name="Haridas S."/>
            <person name="Kuo A."/>
            <person name="Salamov A."/>
            <person name="Ahrendt S.R."/>
            <person name="Lipzen A."/>
            <person name="Sullivan W."/>
            <person name="Andreopoulos W.B."/>
            <person name="Clum A."/>
            <person name="Lindquist E."/>
            <person name="Daum C."/>
            <person name="Ramamoorthy G.K."/>
            <person name="Gryganskyi A."/>
            <person name="Culley D."/>
            <person name="Magnuson J.K."/>
            <person name="James T.Y."/>
            <person name="O'Malley M.A."/>
            <person name="Stajich J.E."/>
            <person name="Spatafora J.W."/>
            <person name="Visel A."/>
            <person name="Grigoriev I.V."/>
        </authorList>
    </citation>
    <scope>NUCLEOTIDE SEQUENCE [LARGE SCALE GENOMIC DNA]</scope>
    <source>
        <strain evidence="3 4">PL171</strain>
    </source>
</reference>
<keyword evidence="2" id="KW-1133">Transmembrane helix</keyword>
<evidence type="ECO:0000256" key="2">
    <source>
        <dbReference type="SAM" id="Phobius"/>
    </source>
</evidence>
<feature type="transmembrane region" description="Helical" evidence="2">
    <location>
        <begin position="339"/>
        <end position="362"/>
    </location>
</feature>
<keyword evidence="4" id="KW-1185">Reference proteome</keyword>
<name>A0A1Y2H7W5_9FUNG</name>
<evidence type="ECO:0000313" key="4">
    <source>
        <dbReference type="Proteomes" id="UP000193411"/>
    </source>
</evidence>
<keyword evidence="2" id="KW-0472">Membrane</keyword>
<protein>
    <submittedName>
        <fullName evidence="3">Uncharacterized protein</fullName>
    </submittedName>
</protein>
<evidence type="ECO:0000313" key="3">
    <source>
        <dbReference type="EMBL" id="ORZ29793.1"/>
    </source>
</evidence>
<dbReference type="AlphaFoldDB" id="A0A1Y2H7W5"/>
<comment type="caution">
    <text evidence="3">The sequence shown here is derived from an EMBL/GenBank/DDBJ whole genome shotgun (WGS) entry which is preliminary data.</text>
</comment>
<gene>
    <name evidence="3" type="ORF">BCR44DRAFT_46890</name>
</gene>
<accession>A0A1Y2H7W5</accession>
<proteinExistence type="predicted"/>
<feature type="region of interest" description="Disordered" evidence="1">
    <location>
        <begin position="1"/>
        <end position="80"/>
    </location>
</feature>
<dbReference type="Proteomes" id="UP000193411">
    <property type="component" value="Unassembled WGS sequence"/>
</dbReference>
<keyword evidence="2" id="KW-0812">Transmembrane</keyword>
<feature type="compositionally biased region" description="Basic and acidic residues" evidence="1">
    <location>
        <begin position="59"/>
        <end position="72"/>
    </location>
</feature>
<dbReference type="EMBL" id="MCFL01000126">
    <property type="protein sequence ID" value="ORZ29793.1"/>
    <property type="molecule type" value="Genomic_DNA"/>
</dbReference>
<organism evidence="3 4">
    <name type="scientific">Catenaria anguillulae PL171</name>
    <dbReference type="NCBI Taxonomy" id="765915"/>
    <lineage>
        <taxon>Eukaryota</taxon>
        <taxon>Fungi</taxon>
        <taxon>Fungi incertae sedis</taxon>
        <taxon>Blastocladiomycota</taxon>
        <taxon>Blastocladiomycetes</taxon>
        <taxon>Blastocladiales</taxon>
        <taxon>Catenariaceae</taxon>
        <taxon>Catenaria</taxon>
    </lineage>
</organism>